<name>A0ABP7G5L7_9MICO</name>
<gene>
    <name evidence="7" type="ORF">GCM10022240_06470</name>
</gene>
<dbReference type="InterPro" id="IPR010192">
    <property type="entry name" value="MenE"/>
</dbReference>
<dbReference type="Gene3D" id="3.30.300.30">
    <property type="match status" value="1"/>
</dbReference>
<dbReference type="CDD" id="cd17631">
    <property type="entry name" value="FACL_FadD13-like"/>
    <property type="match status" value="1"/>
</dbReference>
<evidence type="ECO:0000259" key="5">
    <source>
        <dbReference type="Pfam" id="PF00501"/>
    </source>
</evidence>
<dbReference type="NCBIfam" id="TIGR01923">
    <property type="entry name" value="menE"/>
    <property type="match status" value="1"/>
</dbReference>
<proteinExistence type="predicted"/>
<keyword evidence="3" id="KW-0547">Nucleotide-binding</keyword>
<accession>A0ABP7G5L7</accession>
<dbReference type="RefSeq" id="WP_344780472.1">
    <property type="nucleotide sequence ID" value="NZ_BAABAF010000002.1"/>
</dbReference>
<evidence type="ECO:0000256" key="1">
    <source>
        <dbReference type="ARBA" id="ARBA00022428"/>
    </source>
</evidence>
<dbReference type="Gene3D" id="3.40.50.12780">
    <property type="entry name" value="N-terminal domain of ligase-like"/>
    <property type="match status" value="1"/>
</dbReference>
<dbReference type="SUPFAM" id="SSF56801">
    <property type="entry name" value="Acetyl-CoA synthetase-like"/>
    <property type="match status" value="1"/>
</dbReference>
<dbReference type="NCBIfam" id="NF004837">
    <property type="entry name" value="PRK06187.1"/>
    <property type="match status" value="1"/>
</dbReference>
<dbReference type="Pfam" id="PF13193">
    <property type="entry name" value="AMP-binding_C"/>
    <property type="match status" value="1"/>
</dbReference>
<dbReference type="PROSITE" id="PS00455">
    <property type="entry name" value="AMP_BINDING"/>
    <property type="match status" value="1"/>
</dbReference>
<evidence type="ECO:0000256" key="2">
    <source>
        <dbReference type="ARBA" id="ARBA00022598"/>
    </source>
</evidence>
<dbReference type="InterPro" id="IPR042099">
    <property type="entry name" value="ANL_N_sf"/>
</dbReference>
<reference evidence="8" key="1">
    <citation type="journal article" date="2019" name="Int. J. Syst. Evol. Microbiol.">
        <title>The Global Catalogue of Microorganisms (GCM) 10K type strain sequencing project: providing services to taxonomists for standard genome sequencing and annotation.</title>
        <authorList>
            <consortium name="The Broad Institute Genomics Platform"/>
            <consortium name="The Broad Institute Genome Sequencing Center for Infectious Disease"/>
            <person name="Wu L."/>
            <person name="Ma J."/>
        </authorList>
    </citation>
    <scope>NUCLEOTIDE SEQUENCE [LARGE SCALE GENOMIC DNA]</scope>
    <source>
        <strain evidence="8">JCM 16950</strain>
    </source>
</reference>
<dbReference type="Proteomes" id="UP001500540">
    <property type="component" value="Unassembled WGS sequence"/>
</dbReference>
<keyword evidence="4" id="KW-0067">ATP-binding</keyword>
<feature type="domain" description="AMP-binding enzyme C-terminal" evidence="6">
    <location>
        <begin position="420"/>
        <end position="495"/>
    </location>
</feature>
<dbReference type="InterPro" id="IPR000873">
    <property type="entry name" value="AMP-dep_synth/lig_dom"/>
</dbReference>
<dbReference type="PANTHER" id="PTHR43767:SF1">
    <property type="entry name" value="NONRIBOSOMAL PEPTIDE SYNTHASE PES1 (EUROFUNG)-RELATED"/>
    <property type="match status" value="1"/>
</dbReference>
<protein>
    <submittedName>
        <fullName evidence="7">Long-chain fatty acid--CoA ligase</fullName>
    </submittedName>
</protein>
<dbReference type="InterPro" id="IPR025110">
    <property type="entry name" value="AMP-bd_C"/>
</dbReference>
<keyword evidence="1" id="KW-0474">Menaquinone biosynthesis</keyword>
<dbReference type="GO" id="GO:0016874">
    <property type="term" value="F:ligase activity"/>
    <property type="evidence" value="ECO:0007669"/>
    <property type="project" value="UniProtKB-KW"/>
</dbReference>
<keyword evidence="8" id="KW-1185">Reference proteome</keyword>
<dbReference type="InterPro" id="IPR050237">
    <property type="entry name" value="ATP-dep_AMP-bd_enzyme"/>
</dbReference>
<evidence type="ECO:0000313" key="7">
    <source>
        <dbReference type="EMBL" id="GAA3756367.1"/>
    </source>
</evidence>
<feature type="domain" description="AMP-dependent synthetase/ligase" evidence="5">
    <location>
        <begin position="12"/>
        <end position="370"/>
    </location>
</feature>
<evidence type="ECO:0000256" key="4">
    <source>
        <dbReference type="ARBA" id="ARBA00022840"/>
    </source>
</evidence>
<evidence type="ECO:0000256" key="3">
    <source>
        <dbReference type="ARBA" id="ARBA00022741"/>
    </source>
</evidence>
<evidence type="ECO:0000313" key="8">
    <source>
        <dbReference type="Proteomes" id="UP001500540"/>
    </source>
</evidence>
<dbReference type="PANTHER" id="PTHR43767">
    <property type="entry name" value="LONG-CHAIN-FATTY-ACID--COA LIGASE"/>
    <property type="match status" value="1"/>
</dbReference>
<dbReference type="Pfam" id="PF00501">
    <property type="entry name" value="AMP-binding"/>
    <property type="match status" value="1"/>
</dbReference>
<evidence type="ECO:0000259" key="6">
    <source>
        <dbReference type="Pfam" id="PF13193"/>
    </source>
</evidence>
<sequence>MQNQGIGTWVARRAQRMREEDIAVAFRDERIGYDALAERIARLANALHERGVQRGDRVAYLGNNHPSFLESLFATTMLGAIFVPLNTRLAPPEVEFAVDDAEASTLIFHADLHELARAGTWSTSARRRIQVGGTASPGVDDYESVLESGSTDDLDRPVALEDPAMILYTSGTTGRPKGAVLTHGNLTWNSFNAILDYGIGAGERVLLISPMFHVASLGMGALPVLLQGGTVILHEKFDPGAVLRTVQEEQITMLSGVPTTFQLLQEHPDFATTDISSLRHLTCGGSTMPQRMLEAYEQRGLHFSCGYGMTETSPGATALPPSMSIAKMGSSGLKHFFTDVKIVDEHGRTLPPGEVGEIWVSGPNVITEYWRRPEATADAIVDGWFRSGDLGSFDEDGYIYISDRLKDMIISGGENIYSAEVESAIMQLPQISGVALIGVPDAKWGEVPIAIATQEGAAALSAEDVIGQLQGRLAKYKIPRAVVFVDELPRTASGKIRKADLRQTYPTLPGTSEPAAS</sequence>
<organism evidence="7 8">
    <name type="scientific">Microbacterium kribbense</name>
    <dbReference type="NCBI Taxonomy" id="433645"/>
    <lineage>
        <taxon>Bacteria</taxon>
        <taxon>Bacillati</taxon>
        <taxon>Actinomycetota</taxon>
        <taxon>Actinomycetes</taxon>
        <taxon>Micrococcales</taxon>
        <taxon>Microbacteriaceae</taxon>
        <taxon>Microbacterium</taxon>
    </lineage>
</organism>
<dbReference type="InterPro" id="IPR045851">
    <property type="entry name" value="AMP-bd_C_sf"/>
</dbReference>
<dbReference type="InterPro" id="IPR020845">
    <property type="entry name" value="AMP-binding_CS"/>
</dbReference>
<dbReference type="EMBL" id="BAABAF010000002">
    <property type="protein sequence ID" value="GAA3756367.1"/>
    <property type="molecule type" value="Genomic_DNA"/>
</dbReference>
<comment type="caution">
    <text evidence="7">The sequence shown here is derived from an EMBL/GenBank/DDBJ whole genome shotgun (WGS) entry which is preliminary data.</text>
</comment>
<keyword evidence="2 7" id="KW-0436">Ligase</keyword>